<dbReference type="InterPro" id="IPR046674">
    <property type="entry name" value="DUF6544"/>
</dbReference>
<organism evidence="1 2">
    <name type="scientific">Cohnella hongkongensis</name>
    <dbReference type="NCBI Taxonomy" id="178337"/>
    <lineage>
        <taxon>Bacteria</taxon>
        <taxon>Bacillati</taxon>
        <taxon>Bacillota</taxon>
        <taxon>Bacilli</taxon>
        <taxon>Bacillales</taxon>
        <taxon>Paenibacillaceae</taxon>
        <taxon>Cohnella</taxon>
    </lineage>
</organism>
<evidence type="ECO:0000313" key="1">
    <source>
        <dbReference type="EMBL" id="MFC4597243.1"/>
    </source>
</evidence>
<reference evidence="2" key="1">
    <citation type="journal article" date="2019" name="Int. J. Syst. Evol. Microbiol.">
        <title>The Global Catalogue of Microorganisms (GCM) 10K type strain sequencing project: providing services to taxonomists for standard genome sequencing and annotation.</title>
        <authorList>
            <consortium name="The Broad Institute Genomics Platform"/>
            <consortium name="The Broad Institute Genome Sequencing Center for Infectious Disease"/>
            <person name="Wu L."/>
            <person name="Ma J."/>
        </authorList>
    </citation>
    <scope>NUCLEOTIDE SEQUENCE [LARGE SCALE GENOMIC DNA]</scope>
    <source>
        <strain evidence="2">CCUG 49571</strain>
    </source>
</reference>
<evidence type="ECO:0000313" key="2">
    <source>
        <dbReference type="Proteomes" id="UP001596028"/>
    </source>
</evidence>
<sequence length="278" mass="31026">MDSLAIAAVVLTGAAGLILGAAVRHRAFRKQMQEETRLLAQPGSDSSCFSAGEERLERLPPAVQRWLRLSHSLERAPLSLATISQEGVLRTRPEGRWMPFRAEQHSVIGSPSFIWKAKIRAAPGLSIYGRDLYRNRAADMLIRLMGVFTVGHARGPEIDQGSLVRYLAEIVWYPPAALSSHIVWESVGRDAAKAVITDGSISAEGTFYFQESGLPVRFEAQRYKEAGGTCTLEEWSVRMGAYKKFQGILLPSQVEVGWNLRTGPFQWLRLEVKEARFR</sequence>
<dbReference type="Pfam" id="PF20181">
    <property type="entry name" value="DUF6544"/>
    <property type="match status" value="1"/>
</dbReference>
<dbReference type="RefSeq" id="WP_378092145.1">
    <property type="nucleotide sequence ID" value="NZ_JBHSEP010000001.1"/>
</dbReference>
<dbReference type="Proteomes" id="UP001596028">
    <property type="component" value="Unassembled WGS sequence"/>
</dbReference>
<comment type="caution">
    <text evidence="1">The sequence shown here is derived from an EMBL/GenBank/DDBJ whole genome shotgun (WGS) entry which is preliminary data.</text>
</comment>
<protein>
    <submittedName>
        <fullName evidence="1">DUF6544 family protein</fullName>
    </submittedName>
</protein>
<gene>
    <name evidence="1" type="ORF">ACFO3S_03230</name>
</gene>
<dbReference type="EMBL" id="JBHSEP010000001">
    <property type="protein sequence ID" value="MFC4597243.1"/>
    <property type="molecule type" value="Genomic_DNA"/>
</dbReference>
<accession>A0ABV9F5Q7</accession>
<proteinExistence type="predicted"/>
<name>A0ABV9F5Q7_9BACL</name>
<keyword evidence="2" id="KW-1185">Reference proteome</keyword>